<reference evidence="1" key="1">
    <citation type="submission" date="2021-06" db="EMBL/GenBank/DDBJ databases">
        <authorList>
            <person name="Kallberg Y."/>
            <person name="Tangrot J."/>
            <person name="Rosling A."/>
        </authorList>
    </citation>
    <scope>NUCLEOTIDE SEQUENCE</scope>
    <source>
        <strain evidence="1">IA702</strain>
    </source>
</reference>
<dbReference type="OrthoDB" id="2386437at2759"/>
<organism evidence="1 2">
    <name type="scientific">Paraglomus occultum</name>
    <dbReference type="NCBI Taxonomy" id="144539"/>
    <lineage>
        <taxon>Eukaryota</taxon>
        <taxon>Fungi</taxon>
        <taxon>Fungi incertae sedis</taxon>
        <taxon>Mucoromycota</taxon>
        <taxon>Glomeromycotina</taxon>
        <taxon>Glomeromycetes</taxon>
        <taxon>Paraglomerales</taxon>
        <taxon>Paraglomeraceae</taxon>
        <taxon>Paraglomus</taxon>
    </lineage>
</organism>
<proteinExistence type="predicted"/>
<dbReference type="AlphaFoldDB" id="A0A9N9EFH8"/>
<dbReference type="Proteomes" id="UP000789572">
    <property type="component" value="Unassembled WGS sequence"/>
</dbReference>
<dbReference type="EMBL" id="CAJVPJ010007599">
    <property type="protein sequence ID" value="CAG8676478.1"/>
    <property type="molecule type" value="Genomic_DNA"/>
</dbReference>
<evidence type="ECO:0000313" key="2">
    <source>
        <dbReference type="Proteomes" id="UP000789572"/>
    </source>
</evidence>
<accession>A0A9N9EFH8</accession>
<sequence>MSYELRNQISKYTGFSPKKIRLPITEEDKRFFQELIADQEEMIDIVINEYRFLQHYGHNYKGGSLIHIMWVYICTKKNAEKVLIEAPPSKILSKK</sequence>
<name>A0A9N9EFH8_9GLOM</name>
<protein>
    <submittedName>
        <fullName evidence="1">713_t:CDS:1</fullName>
    </submittedName>
</protein>
<gene>
    <name evidence="1" type="ORF">POCULU_LOCUS11258</name>
</gene>
<keyword evidence="2" id="KW-1185">Reference proteome</keyword>
<feature type="non-terminal residue" evidence="1">
    <location>
        <position position="95"/>
    </location>
</feature>
<comment type="caution">
    <text evidence="1">The sequence shown here is derived from an EMBL/GenBank/DDBJ whole genome shotgun (WGS) entry which is preliminary data.</text>
</comment>
<evidence type="ECO:0000313" key="1">
    <source>
        <dbReference type="EMBL" id="CAG8676478.1"/>
    </source>
</evidence>